<dbReference type="AlphaFoldDB" id="A0A821UB25"/>
<proteinExistence type="predicted"/>
<evidence type="ECO:0000256" key="2">
    <source>
        <dbReference type="SAM" id="SignalP"/>
    </source>
</evidence>
<dbReference type="EMBL" id="CAJNYV010005763">
    <property type="protein sequence ID" value="CAF3778313.1"/>
    <property type="molecule type" value="Genomic_DNA"/>
</dbReference>
<accession>A0A821UB25</accession>
<name>A0A821UB25_9BILA</name>
<keyword evidence="2" id="KW-0732">Signal</keyword>
<dbReference type="Proteomes" id="UP000663838">
    <property type="component" value="Unassembled WGS sequence"/>
</dbReference>
<evidence type="ECO:0000256" key="1">
    <source>
        <dbReference type="SAM" id="MobiDB-lite"/>
    </source>
</evidence>
<protein>
    <submittedName>
        <fullName evidence="4">Uncharacterized protein</fullName>
    </submittedName>
</protein>
<gene>
    <name evidence="3" type="ORF">KIK155_LOCUS31221</name>
    <name evidence="4" type="ORF">TOA249_LOCUS29712</name>
</gene>
<sequence>MKFIIVCCVLLVAIFYRVDVAAENVVSADPSIQSPPSGTGGLIVVNSGQNSQTRSAQQVASPQETIVAAQQSSQSGSVNSKLQFAVPSP</sequence>
<dbReference type="Proteomes" id="UP000663865">
    <property type="component" value="Unassembled WGS sequence"/>
</dbReference>
<reference evidence="4" key="1">
    <citation type="submission" date="2021-02" db="EMBL/GenBank/DDBJ databases">
        <authorList>
            <person name="Nowell W R."/>
        </authorList>
    </citation>
    <scope>NUCLEOTIDE SEQUENCE</scope>
</reference>
<feature type="signal peptide" evidence="2">
    <location>
        <begin position="1"/>
        <end position="22"/>
    </location>
</feature>
<evidence type="ECO:0000313" key="4">
    <source>
        <dbReference type="EMBL" id="CAF4887136.1"/>
    </source>
</evidence>
<feature type="chain" id="PRO_5036238440" evidence="2">
    <location>
        <begin position="23"/>
        <end position="89"/>
    </location>
</feature>
<feature type="region of interest" description="Disordered" evidence="1">
    <location>
        <begin position="70"/>
        <end position="89"/>
    </location>
</feature>
<evidence type="ECO:0000313" key="3">
    <source>
        <dbReference type="EMBL" id="CAF3778313.1"/>
    </source>
</evidence>
<comment type="caution">
    <text evidence="4">The sequence shown here is derived from an EMBL/GenBank/DDBJ whole genome shotgun (WGS) entry which is preliminary data.</text>
</comment>
<feature type="region of interest" description="Disordered" evidence="1">
    <location>
        <begin position="28"/>
        <end position="57"/>
    </location>
</feature>
<evidence type="ECO:0000313" key="5">
    <source>
        <dbReference type="Proteomes" id="UP000663838"/>
    </source>
</evidence>
<dbReference type="EMBL" id="CAJOBS010004742">
    <property type="protein sequence ID" value="CAF4887136.1"/>
    <property type="molecule type" value="Genomic_DNA"/>
</dbReference>
<feature type="compositionally biased region" description="Polar residues" evidence="1">
    <location>
        <begin position="46"/>
        <end position="57"/>
    </location>
</feature>
<organism evidence="4 5">
    <name type="scientific">Rotaria socialis</name>
    <dbReference type="NCBI Taxonomy" id="392032"/>
    <lineage>
        <taxon>Eukaryota</taxon>
        <taxon>Metazoa</taxon>
        <taxon>Spiralia</taxon>
        <taxon>Gnathifera</taxon>
        <taxon>Rotifera</taxon>
        <taxon>Eurotatoria</taxon>
        <taxon>Bdelloidea</taxon>
        <taxon>Philodinida</taxon>
        <taxon>Philodinidae</taxon>
        <taxon>Rotaria</taxon>
    </lineage>
</organism>